<dbReference type="PANTHER" id="PTHR34582:SF7">
    <property type="entry name" value="UPF0702 TRANSMEMBRANE PROTEIN YDFS"/>
    <property type="match status" value="1"/>
</dbReference>
<accession>A0A3D8GVV1</accession>
<dbReference type="PANTHER" id="PTHR34582">
    <property type="entry name" value="UPF0702 TRANSMEMBRANE PROTEIN YCAP"/>
    <property type="match status" value="1"/>
</dbReference>
<evidence type="ECO:0000313" key="10">
    <source>
        <dbReference type="Proteomes" id="UP000257144"/>
    </source>
</evidence>
<feature type="domain" description="YetF C-terminal" evidence="8">
    <location>
        <begin position="82"/>
        <end position="212"/>
    </location>
</feature>
<feature type="transmembrane region" description="Helical" evidence="7">
    <location>
        <begin position="59"/>
        <end position="81"/>
    </location>
</feature>
<evidence type="ECO:0000256" key="4">
    <source>
        <dbReference type="ARBA" id="ARBA00022692"/>
    </source>
</evidence>
<keyword evidence="3" id="KW-1003">Cell membrane</keyword>
<proteinExistence type="inferred from homology"/>
<evidence type="ECO:0000256" key="3">
    <source>
        <dbReference type="ARBA" id="ARBA00022475"/>
    </source>
</evidence>
<comment type="similarity">
    <text evidence="2">Belongs to the UPF0702 family.</text>
</comment>
<reference evidence="9 10" key="1">
    <citation type="submission" date="2018-07" db="EMBL/GenBank/DDBJ databases">
        <title>Bacillus sp. YLB-04 draft genome sequence.</title>
        <authorList>
            <person name="Yu L."/>
            <person name="Tang X."/>
        </authorList>
    </citation>
    <scope>NUCLEOTIDE SEQUENCE [LARGE SCALE GENOMIC DNA]</scope>
    <source>
        <strain evidence="9 10">YLB-04</strain>
    </source>
</reference>
<feature type="transmembrane region" description="Helical" evidence="7">
    <location>
        <begin position="12"/>
        <end position="29"/>
    </location>
</feature>
<dbReference type="InterPro" id="IPR007353">
    <property type="entry name" value="DUF421"/>
</dbReference>
<comment type="caution">
    <text evidence="9">The sequence shown here is derived from an EMBL/GenBank/DDBJ whole genome shotgun (WGS) entry which is preliminary data.</text>
</comment>
<evidence type="ECO:0000313" key="9">
    <source>
        <dbReference type="EMBL" id="RDU38291.1"/>
    </source>
</evidence>
<organism evidence="9 10">
    <name type="scientific">Neobacillus piezotolerans</name>
    <dbReference type="NCBI Taxonomy" id="2259171"/>
    <lineage>
        <taxon>Bacteria</taxon>
        <taxon>Bacillati</taxon>
        <taxon>Bacillota</taxon>
        <taxon>Bacilli</taxon>
        <taxon>Bacillales</taxon>
        <taxon>Bacillaceae</taxon>
        <taxon>Neobacillus</taxon>
    </lineage>
</organism>
<dbReference type="GO" id="GO:0005886">
    <property type="term" value="C:plasma membrane"/>
    <property type="evidence" value="ECO:0007669"/>
    <property type="project" value="UniProtKB-SubCell"/>
</dbReference>
<gene>
    <name evidence="9" type="ORF">DRW41_01605</name>
</gene>
<evidence type="ECO:0000256" key="7">
    <source>
        <dbReference type="SAM" id="Phobius"/>
    </source>
</evidence>
<evidence type="ECO:0000256" key="6">
    <source>
        <dbReference type="ARBA" id="ARBA00023136"/>
    </source>
</evidence>
<dbReference type="Pfam" id="PF04239">
    <property type="entry name" value="DUF421"/>
    <property type="match status" value="1"/>
</dbReference>
<dbReference type="InterPro" id="IPR023090">
    <property type="entry name" value="UPF0702_alpha/beta_dom_sf"/>
</dbReference>
<keyword evidence="5 7" id="KW-1133">Transmembrane helix</keyword>
<dbReference type="Gene3D" id="3.30.240.20">
    <property type="entry name" value="bsu07140 like domains"/>
    <property type="match status" value="2"/>
</dbReference>
<dbReference type="AlphaFoldDB" id="A0A3D8GVV1"/>
<dbReference type="RefSeq" id="WP_115450215.1">
    <property type="nucleotide sequence ID" value="NZ_QNQT01000001.1"/>
</dbReference>
<keyword evidence="10" id="KW-1185">Reference proteome</keyword>
<keyword evidence="4 7" id="KW-0812">Transmembrane</keyword>
<dbReference type="Proteomes" id="UP000257144">
    <property type="component" value="Unassembled WGS sequence"/>
</dbReference>
<evidence type="ECO:0000256" key="1">
    <source>
        <dbReference type="ARBA" id="ARBA00004651"/>
    </source>
</evidence>
<protein>
    <submittedName>
        <fullName evidence="9">DUF421 domain-containing protein</fullName>
    </submittedName>
</protein>
<evidence type="ECO:0000259" key="8">
    <source>
        <dbReference type="Pfam" id="PF04239"/>
    </source>
</evidence>
<feature type="transmembrane region" description="Helical" evidence="7">
    <location>
        <begin position="36"/>
        <end position="53"/>
    </location>
</feature>
<dbReference type="OrthoDB" id="9778331at2"/>
<evidence type="ECO:0000256" key="5">
    <source>
        <dbReference type="ARBA" id="ARBA00022989"/>
    </source>
</evidence>
<keyword evidence="6 7" id="KW-0472">Membrane</keyword>
<comment type="subcellular location">
    <subcellularLocation>
        <location evidence="1">Cell membrane</location>
        <topology evidence="1">Multi-pass membrane protein</topology>
    </subcellularLocation>
</comment>
<sequence>MEEFLVPIGRTLTSFVLLVFVTLVIGKHINSHKNHYSFALSVSIGSFIANMGFHTNLKFMDILIAFIALLILYYLCLLLSWRSRWIREWLSGRPTVLIENGKILDMNMKKLKMSIDDLNQLLREKDIFNIGEVEYALLEVSGTLSIIKKSPFQPPVKRDFGIMHSHQSLPIELIMDGKIIAKNTNGIYSSDWIKGECKKRNLKVEDIYYAVINTSGVLFIDKYEDSLSSPVDVE</sequence>
<name>A0A3D8GVV1_9BACI</name>
<dbReference type="EMBL" id="QNQT01000001">
    <property type="protein sequence ID" value="RDU38291.1"/>
    <property type="molecule type" value="Genomic_DNA"/>
</dbReference>
<evidence type="ECO:0000256" key="2">
    <source>
        <dbReference type="ARBA" id="ARBA00006448"/>
    </source>
</evidence>